<proteinExistence type="predicted"/>
<sequence>MPSTVINLYYLKVNSVSGNGSVNIGDTAHNSHTANSKAQGTNSSFGDTSPTEGIMENILIDPDVNDMASIGTADSTNVFPKPLVPL</sequence>
<dbReference type="RefSeq" id="WP_119546489.1">
    <property type="nucleotide sequence ID" value="NZ_QXIR01000009.1"/>
</dbReference>
<dbReference type="EMBL" id="QXIR01000009">
    <property type="protein sequence ID" value="RIW35087.1"/>
    <property type="molecule type" value="Genomic_DNA"/>
</dbReference>
<evidence type="ECO:0000313" key="3">
    <source>
        <dbReference type="Proteomes" id="UP000265801"/>
    </source>
</evidence>
<name>A0A3A1R6H3_9BACI</name>
<feature type="compositionally biased region" description="Polar residues" evidence="1">
    <location>
        <begin position="21"/>
        <end position="51"/>
    </location>
</feature>
<keyword evidence="3" id="KW-1185">Reference proteome</keyword>
<gene>
    <name evidence="2" type="ORF">D3H55_08540</name>
</gene>
<evidence type="ECO:0000256" key="1">
    <source>
        <dbReference type="SAM" id="MobiDB-lite"/>
    </source>
</evidence>
<dbReference type="AlphaFoldDB" id="A0A3A1R6H3"/>
<protein>
    <submittedName>
        <fullName evidence="2">Spore germination protein</fullName>
    </submittedName>
</protein>
<dbReference type="Proteomes" id="UP000265801">
    <property type="component" value="Unassembled WGS sequence"/>
</dbReference>
<reference evidence="2 3" key="1">
    <citation type="submission" date="2018-09" db="EMBL/GenBank/DDBJ databases">
        <title>Bacillus saliacetes sp. nov., isolated from Thai shrimp paste (Ka-pi).</title>
        <authorList>
            <person name="Daroonpunt R."/>
            <person name="Tanasupawat S."/>
            <person name="Yiamsombut S."/>
        </authorList>
    </citation>
    <scope>NUCLEOTIDE SEQUENCE [LARGE SCALE GENOMIC DNA]</scope>
    <source>
        <strain evidence="2 3">SKP7-4</strain>
    </source>
</reference>
<evidence type="ECO:0000313" key="2">
    <source>
        <dbReference type="EMBL" id="RIW35087.1"/>
    </source>
</evidence>
<accession>A0A3A1R6H3</accession>
<dbReference type="Pfam" id="PF10676">
    <property type="entry name" value="gerPA"/>
    <property type="match status" value="1"/>
</dbReference>
<comment type="caution">
    <text evidence="2">The sequence shown here is derived from an EMBL/GenBank/DDBJ whole genome shotgun (WGS) entry which is preliminary data.</text>
</comment>
<dbReference type="OrthoDB" id="2934210at2"/>
<feature type="region of interest" description="Disordered" evidence="1">
    <location>
        <begin position="21"/>
        <end position="53"/>
    </location>
</feature>
<dbReference type="InterPro" id="IPR019618">
    <property type="entry name" value="Spore_germination_GerPA"/>
</dbReference>
<organism evidence="2 3">
    <name type="scientific">Bacillus salacetis</name>
    <dbReference type="NCBI Taxonomy" id="2315464"/>
    <lineage>
        <taxon>Bacteria</taxon>
        <taxon>Bacillati</taxon>
        <taxon>Bacillota</taxon>
        <taxon>Bacilli</taxon>
        <taxon>Bacillales</taxon>
        <taxon>Bacillaceae</taxon>
        <taxon>Bacillus</taxon>
    </lineage>
</organism>